<evidence type="ECO:0000313" key="11">
    <source>
        <dbReference type="EMBL" id="AKU79751.1"/>
    </source>
</evidence>
<comment type="caution">
    <text evidence="9">Lacks conserved residue(s) required for the propagation of feature annotation.</text>
</comment>
<feature type="region of interest" description="Head domain (RuvB-H)" evidence="9">
    <location>
        <begin position="242"/>
        <end position="315"/>
    </location>
</feature>
<dbReference type="Proteomes" id="UP000067243">
    <property type="component" value="Chromosome"/>
</dbReference>
<keyword evidence="12" id="KW-1185">Reference proteome</keyword>
<feature type="region of interest" description="Small ATPAse domain (RuvB-S)" evidence="9">
    <location>
        <begin position="169"/>
        <end position="239"/>
    </location>
</feature>
<feature type="binding site" evidence="9">
    <location>
        <position position="299"/>
    </location>
    <ligand>
        <name>DNA</name>
        <dbReference type="ChEBI" id="CHEBI:16991"/>
    </ligand>
</feature>
<dbReference type="GO" id="GO:0005737">
    <property type="term" value="C:cytoplasm"/>
    <property type="evidence" value="ECO:0007669"/>
    <property type="project" value="UniProtKB-SubCell"/>
</dbReference>
<dbReference type="AlphaFoldDB" id="A0A0K1P622"/>
<dbReference type="Pfam" id="PF05496">
    <property type="entry name" value="RuvB_N"/>
    <property type="match status" value="1"/>
</dbReference>
<comment type="subunit">
    <text evidence="9">Homohexamer. Forms an RuvA(8)-RuvB(12)-Holliday junction (HJ) complex. HJ DNA is sandwiched between 2 RuvA tetramers; dsDNA enters through RuvA and exits via RuvB. An RuvB hexamer assembles on each DNA strand where it exits the tetramer. Each RuvB hexamer is contacted by two RuvA subunits (via domain III) on 2 adjacent RuvB subunits; this complex drives branch migration. In the full resolvosome a probable DNA-RuvA(4)-RuvB(12)-RuvC(2) complex forms which resolves the HJ.</text>
</comment>
<feature type="binding site" evidence="9">
    <location>
        <position position="7"/>
    </location>
    <ligand>
        <name>ATP</name>
        <dbReference type="ChEBI" id="CHEBI:30616"/>
    </ligand>
</feature>
<dbReference type="NCBIfam" id="NF000868">
    <property type="entry name" value="PRK00080.1"/>
    <property type="match status" value="1"/>
</dbReference>
<dbReference type="InterPro" id="IPR004605">
    <property type="entry name" value="DNA_helicase_Holl-junc_RuvB"/>
</dbReference>
<dbReference type="SMART" id="SM00382">
    <property type="entry name" value="AAA"/>
    <property type="match status" value="1"/>
</dbReference>
<dbReference type="GO" id="GO:0000400">
    <property type="term" value="F:four-way junction DNA binding"/>
    <property type="evidence" value="ECO:0007669"/>
    <property type="project" value="UniProtKB-UniRule"/>
</dbReference>
<dbReference type="InterPro" id="IPR027417">
    <property type="entry name" value="P-loop_NTPase"/>
</dbReference>
<dbReference type="CDD" id="cd00009">
    <property type="entry name" value="AAA"/>
    <property type="match status" value="1"/>
</dbReference>
<keyword evidence="4 9" id="KW-0378">Hydrolase</keyword>
<feature type="binding site" evidence="9">
    <location>
        <position position="53"/>
    </location>
    <ligand>
        <name>ATP</name>
        <dbReference type="ChEBI" id="CHEBI:30616"/>
    </ligand>
</feature>
<dbReference type="HAMAP" id="MF_00016">
    <property type="entry name" value="DNA_HJ_migration_RuvB"/>
    <property type="match status" value="1"/>
</dbReference>
<feature type="binding site" evidence="9">
    <location>
        <position position="8"/>
    </location>
    <ligand>
        <name>ATP</name>
        <dbReference type="ChEBI" id="CHEBI:30616"/>
    </ligand>
</feature>
<dbReference type="PANTHER" id="PTHR42848:SF1">
    <property type="entry name" value="HOLLIDAY JUNCTION BRANCH MIGRATION COMPLEX SUBUNIT RUVB"/>
    <property type="match status" value="1"/>
</dbReference>
<sequence length="315" mass="35968">MKSNNNLRPNCFDEYIGQKNIIENLKIFIESAIKRKDSLDHILLNGNSGLGKTSLAILIAKTMSKKIYTLNGTSLQKPSDIISPLTSLKEGEFLFIDEVHACSKEVFEVLYPVLEDGRINVIIGKEYNSKIINIKLANFTLIAATTEINKLSIPFINRFPINFNFKDYNDEEIAKIIEINIKKININLNYKTINIISKYCKSNPRVAINLLKRLQDYIICDNVNIVDENTILKILNKLEIYKYGISSLEINYLKLLQNYKILGLEHIAQLLSLSQSIIVSNIEPILYKNSLIIKTPKGRKITSKGEIYLRKINSI</sequence>
<dbReference type="GO" id="GO:0048476">
    <property type="term" value="C:Holliday junction resolvase complex"/>
    <property type="evidence" value="ECO:0007669"/>
    <property type="project" value="UniProtKB-UniRule"/>
</dbReference>
<dbReference type="Pfam" id="PF17864">
    <property type="entry name" value="AAA_lid_4"/>
    <property type="match status" value="1"/>
</dbReference>
<reference evidence="11 12" key="1">
    <citation type="journal article" date="2015" name="Genome Announc.">
        <title>Complete Genome Sequence of Spiroplasma turonicum Strain Tab4cT, a Parasite of a Horse Fly, Haematopota sp. (Diptera: Tabanidae).</title>
        <authorList>
            <person name="Davis R.E."/>
            <person name="Shao J."/>
            <person name="Zhao Y."/>
            <person name="Gasparich G.E."/>
            <person name="Gaynor B.J."/>
            <person name="Donofrio N."/>
        </authorList>
    </citation>
    <scope>NUCLEOTIDE SEQUENCE [LARGE SCALE GENOMIC DNA]</scope>
    <source>
        <strain evidence="11 12">Tab4c</strain>
    </source>
</reference>
<dbReference type="GO" id="GO:0006310">
    <property type="term" value="P:DNA recombination"/>
    <property type="evidence" value="ECO:0007669"/>
    <property type="project" value="UniProtKB-UniRule"/>
</dbReference>
<dbReference type="EC" id="3.6.4.-" evidence="9"/>
<comment type="similarity">
    <text evidence="9">Belongs to the RuvB family.</text>
</comment>
<evidence type="ECO:0000256" key="5">
    <source>
        <dbReference type="ARBA" id="ARBA00022840"/>
    </source>
</evidence>
<gene>
    <name evidence="9 11" type="primary">ruvB</name>
    <name evidence="11" type="ORF">STURON_00505</name>
</gene>
<evidence type="ECO:0000256" key="4">
    <source>
        <dbReference type="ARBA" id="ARBA00022801"/>
    </source>
</evidence>
<keyword evidence="8 9" id="KW-0234">DNA repair</keyword>
<organism evidence="11 12">
    <name type="scientific">Spiroplasma turonicum</name>
    <dbReference type="NCBI Taxonomy" id="216946"/>
    <lineage>
        <taxon>Bacteria</taxon>
        <taxon>Bacillati</taxon>
        <taxon>Mycoplasmatota</taxon>
        <taxon>Mollicutes</taxon>
        <taxon>Entomoplasmatales</taxon>
        <taxon>Spiroplasmataceae</taxon>
        <taxon>Spiroplasma</taxon>
    </lineage>
</organism>
<dbReference type="EMBL" id="CP012328">
    <property type="protein sequence ID" value="AKU79751.1"/>
    <property type="molecule type" value="Genomic_DNA"/>
</dbReference>
<evidence type="ECO:0000313" key="12">
    <source>
        <dbReference type="Proteomes" id="UP000067243"/>
    </source>
</evidence>
<dbReference type="RefSeq" id="WP_075048343.1">
    <property type="nucleotide sequence ID" value="NZ_CP012328.1"/>
</dbReference>
<dbReference type="STRING" id="216946.STURO_v1c05030"/>
<evidence type="ECO:0000256" key="6">
    <source>
        <dbReference type="ARBA" id="ARBA00023125"/>
    </source>
</evidence>
<dbReference type="OrthoDB" id="9804478at2"/>
<keyword evidence="6 9" id="KW-0238">DNA-binding</keyword>
<keyword evidence="7 9" id="KW-0233">DNA recombination</keyword>
<evidence type="ECO:0000256" key="1">
    <source>
        <dbReference type="ARBA" id="ARBA00022490"/>
    </source>
</evidence>
<keyword evidence="1 9" id="KW-0963">Cytoplasm</keyword>
<dbReference type="Pfam" id="PF05491">
    <property type="entry name" value="WHD_RuvB"/>
    <property type="match status" value="1"/>
</dbReference>
<comment type="function">
    <text evidence="9">The RuvA-RuvB-RuvC complex processes Holliday junction (HJ) DNA during genetic recombination and DNA repair, while the RuvA-RuvB complex plays an important role in the rescue of blocked DNA replication forks via replication fork reversal (RFR). RuvA specifically binds to HJ cruciform DNA, conferring on it an open structure. The RuvB hexamer acts as an ATP-dependent pump, pulling dsDNA into and through the RuvAB complex. RuvB forms 2 homohexamers on either side of HJ DNA bound by 1 or 2 RuvA tetramers; 4 subunits per hexamer contact DNA at a time. Coordinated motions by a converter formed by DNA-disengaged RuvB subunits stimulates ATP hydrolysis and nucleotide exchange. Immobilization of the converter enables RuvB to convert the ATP-contained energy into a lever motion, pulling 2 nucleotides of DNA out of the RuvA tetramer per ATP hydrolyzed, thus driving DNA branch migration. The RuvB motors rotate together with the DNA substrate, which together with the progressing nucleotide cycle form the mechanistic basis for DNA recombination by continuous HJ branch migration. Branch migration allows RuvC to scan DNA until it finds its consensus sequence, where it cleaves and resolves cruciform DNA.</text>
</comment>
<dbReference type="InterPro" id="IPR003593">
    <property type="entry name" value="AAA+_ATPase"/>
</dbReference>
<dbReference type="InterPro" id="IPR008823">
    <property type="entry name" value="RuvB_wg_C"/>
</dbReference>
<feature type="binding site" evidence="9">
    <location>
        <position position="158"/>
    </location>
    <ligand>
        <name>ATP</name>
        <dbReference type="ChEBI" id="CHEBI:30616"/>
    </ligand>
</feature>
<dbReference type="InterPro" id="IPR008824">
    <property type="entry name" value="RuvB-like_N"/>
</dbReference>
<comment type="subcellular location">
    <subcellularLocation>
        <location evidence="9">Cytoplasm</location>
    </subcellularLocation>
</comment>
<keyword evidence="11" id="KW-0347">Helicase</keyword>
<dbReference type="SUPFAM" id="SSF46785">
    <property type="entry name" value="Winged helix' DNA-binding domain"/>
    <property type="match status" value="1"/>
</dbReference>
<accession>A0A0K1P622</accession>
<feature type="binding site" evidence="9">
    <location>
        <position position="53"/>
    </location>
    <ligand>
        <name>Mg(2+)</name>
        <dbReference type="ChEBI" id="CHEBI:18420"/>
    </ligand>
</feature>
<feature type="binding site" evidence="9">
    <location>
        <position position="54"/>
    </location>
    <ligand>
        <name>ATP</name>
        <dbReference type="ChEBI" id="CHEBI:30616"/>
    </ligand>
</feature>
<proteinExistence type="inferred from homology"/>
<dbReference type="InterPro" id="IPR036388">
    <property type="entry name" value="WH-like_DNA-bd_sf"/>
</dbReference>
<dbReference type="Gene3D" id="1.10.8.60">
    <property type="match status" value="1"/>
</dbReference>
<dbReference type="GO" id="GO:0016887">
    <property type="term" value="F:ATP hydrolysis activity"/>
    <property type="evidence" value="ECO:0007669"/>
    <property type="project" value="RHEA"/>
</dbReference>
<feature type="binding site" evidence="9">
    <location>
        <position position="294"/>
    </location>
    <ligand>
        <name>DNA</name>
        <dbReference type="ChEBI" id="CHEBI:16991"/>
    </ligand>
</feature>
<dbReference type="PATRIC" id="fig|216946.3.peg.507"/>
<dbReference type="KEGG" id="stur:STURON_00505"/>
<dbReference type="GO" id="GO:0006281">
    <property type="term" value="P:DNA repair"/>
    <property type="evidence" value="ECO:0007669"/>
    <property type="project" value="UniProtKB-UniRule"/>
</dbReference>
<comment type="domain">
    <text evidence="9">Has 3 domains, the large (RuvB-L) and small ATPase (RuvB-S) domains and the C-terminal head (RuvB-H) domain. The head domain binds DNA, while the ATPase domains jointly bind ATP, ADP or are empty depending on the state of the subunit in the translocation cycle. During a single DNA translocation step the structure of each domain remains the same, but their relative positions change.</text>
</comment>
<comment type="catalytic activity">
    <reaction evidence="9">
        <text>ATP + H2O = ADP + phosphate + H(+)</text>
        <dbReference type="Rhea" id="RHEA:13065"/>
        <dbReference type="ChEBI" id="CHEBI:15377"/>
        <dbReference type="ChEBI" id="CHEBI:15378"/>
        <dbReference type="ChEBI" id="CHEBI:30616"/>
        <dbReference type="ChEBI" id="CHEBI:43474"/>
        <dbReference type="ChEBI" id="CHEBI:456216"/>
    </reaction>
</comment>
<keyword evidence="2 9" id="KW-0547">Nucleotide-binding</keyword>
<evidence type="ECO:0000259" key="10">
    <source>
        <dbReference type="SMART" id="SM00382"/>
    </source>
</evidence>
<dbReference type="Gene3D" id="1.10.10.10">
    <property type="entry name" value="Winged helix-like DNA-binding domain superfamily/Winged helix DNA-binding domain"/>
    <property type="match status" value="1"/>
</dbReference>
<feature type="domain" description="AAA+ ATPase" evidence="10">
    <location>
        <begin position="38"/>
        <end position="169"/>
    </location>
</feature>
<dbReference type="SUPFAM" id="SSF52540">
    <property type="entry name" value="P-loop containing nucleoside triphosphate hydrolases"/>
    <property type="match status" value="1"/>
</dbReference>
<keyword evidence="3 9" id="KW-0227">DNA damage</keyword>
<dbReference type="GO" id="GO:0009378">
    <property type="term" value="F:four-way junction helicase activity"/>
    <property type="evidence" value="ECO:0007669"/>
    <property type="project" value="InterPro"/>
</dbReference>
<evidence type="ECO:0000256" key="9">
    <source>
        <dbReference type="HAMAP-Rule" id="MF_00016"/>
    </source>
</evidence>
<dbReference type="InterPro" id="IPR036390">
    <property type="entry name" value="WH_DNA-bd_sf"/>
</dbReference>
<feature type="binding site" evidence="9">
    <location>
        <position position="52"/>
    </location>
    <ligand>
        <name>ATP</name>
        <dbReference type="ChEBI" id="CHEBI:30616"/>
    </ligand>
</feature>
<evidence type="ECO:0000256" key="2">
    <source>
        <dbReference type="ARBA" id="ARBA00022741"/>
    </source>
</evidence>
<evidence type="ECO:0000256" key="8">
    <source>
        <dbReference type="ARBA" id="ARBA00023204"/>
    </source>
</evidence>
<dbReference type="InterPro" id="IPR041445">
    <property type="entry name" value="AAA_lid_4"/>
</dbReference>
<evidence type="ECO:0000256" key="7">
    <source>
        <dbReference type="ARBA" id="ARBA00023172"/>
    </source>
</evidence>
<dbReference type="Gene3D" id="3.40.50.300">
    <property type="entry name" value="P-loop containing nucleotide triphosphate hydrolases"/>
    <property type="match status" value="1"/>
</dbReference>
<evidence type="ECO:0000256" key="3">
    <source>
        <dbReference type="ARBA" id="ARBA00022763"/>
    </source>
</evidence>
<dbReference type="PANTHER" id="PTHR42848">
    <property type="match status" value="1"/>
</dbReference>
<name>A0A0K1P622_9MOLU</name>
<feature type="binding site" evidence="9">
    <location>
        <position position="168"/>
    </location>
    <ligand>
        <name>ATP</name>
        <dbReference type="ChEBI" id="CHEBI:30616"/>
    </ligand>
</feature>
<keyword evidence="5 9" id="KW-0067">ATP-binding</keyword>
<feature type="binding site" evidence="9">
    <location>
        <position position="205"/>
    </location>
    <ligand>
        <name>ATP</name>
        <dbReference type="ChEBI" id="CHEBI:30616"/>
    </ligand>
</feature>
<dbReference type="GO" id="GO:0005524">
    <property type="term" value="F:ATP binding"/>
    <property type="evidence" value="ECO:0007669"/>
    <property type="project" value="UniProtKB-UniRule"/>
</dbReference>
<feature type="binding site" evidence="9">
    <location>
        <position position="49"/>
    </location>
    <ligand>
        <name>ATP</name>
        <dbReference type="ChEBI" id="CHEBI:30616"/>
    </ligand>
</feature>
<protein>
    <recommendedName>
        <fullName evidence="9">Holliday junction branch migration complex subunit RuvB</fullName>
        <ecNumber evidence="9">3.6.4.-</ecNumber>
    </recommendedName>
</protein>